<evidence type="ECO:0000256" key="1">
    <source>
        <dbReference type="SAM" id="Phobius"/>
    </source>
</evidence>
<dbReference type="EMBL" id="JAFBED010000004">
    <property type="protein sequence ID" value="MBM7620242.1"/>
    <property type="molecule type" value="Genomic_DNA"/>
</dbReference>
<evidence type="ECO:0000313" key="3">
    <source>
        <dbReference type="Proteomes" id="UP000737402"/>
    </source>
</evidence>
<sequence length="53" mass="5927">MMEPKITPINKVNVKTTPKTESTLKGTFISVLLVGAFIFLLWAGIYALFLTRL</sequence>
<dbReference type="Proteomes" id="UP000737402">
    <property type="component" value="Unassembled WGS sequence"/>
</dbReference>
<feature type="transmembrane region" description="Helical" evidence="1">
    <location>
        <begin position="28"/>
        <end position="49"/>
    </location>
</feature>
<dbReference type="RefSeq" id="WP_318245812.1">
    <property type="nucleotide sequence ID" value="NZ_JAFBED010000004.1"/>
</dbReference>
<protein>
    <recommendedName>
        <fullName evidence="4">Cytochrome c oxidase subunit 2A</fullName>
    </recommendedName>
</protein>
<keyword evidence="1" id="KW-0812">Transmembrane</keyword>
<accession>A0ABS2P014</accession>
<name>A0ABS2P014_9BACI</name>
<keyword evidence="1" id="KW-0472">Membrane</keyword>
<keyword evidence="1" id="KW-1133">Transmembrane helix</keyword>
<comment type="caution">
    <text evidence="2">The sequence shown here is derived from an EMBL/GenBank/DDBJ whole genome shotgun (WGS) entry which is preliminary data.</text>
</comment>
<evidence type="ECO:0000313" key="2">
    <source>
        <dbReference type="EMBL" id="MBM7620242.1"/>
    </source>
</evidence>
<proteinExistence type="predicted"/>
<reference evidence="2 3" key="1">
    <citation type="submission" date="2021-01" db="EMBL/GenBank/DDBJ databases">
        <title>Genomic Encyclopedia of Type Strains, Phase IV (KMG-IV): sequencing the most valuable type-strain genomes for metagenomic binning, comparative biology and taxonomic classification.</title>
        <authorList>
            <person name="Goeker M."/>
        </authorList>
    </citation>
    <scope>NUCLEOTIDE SEQUENCE [LARGE SCALE GENOMIC DNA]</scope>
    <source>
        <strain evidence="2 3">DSM 25879</strain>
    </source>
</reference>
<evidence type="ECO:0008006" key="4">
    <source>
        <dbReference type="Google" id="ProtNLM"/>
    </source>
</evidence>
<gene>
    <name evidence="2" type="ORF">JOC95_002095</name>
</gene>
<organism evidence="2 3">
    <name type="scientific">Sutcliffiella tianshenii</name>
    <dbReference type="NCBI Taxonomy" id="1463404"/>
    <lineage>
        <taxon>Bacteria</taxon>
        <taxon>Bacillati</taxon>
        <taxon>Bacillota</taxon>
        <taxon>Bacilli</taxon>
        <taxon>Bacillales</taxon>
        <taxon>Bacillaceae</taxon>
        <taxon>Sutcliffiella</taxon>
    </lineage>
</organism>
<keyword evidence="3" id="KW-1185">Reference proteome</keyword>